<gene>
    <name evidence="2" type="ORF">BaRGS_00014337</name>
</gene>
<dbReference type="AlphaFoldDB" id="A0ABD0L527"/>
<proteinExistence type="predicted"/>
<protein>
    <submittedName>
        <fullName evidence="2">Uncharacterized protein</fullName>
    </submittedName>
</protein>
<accession>A0ABD0L527</accession>
<comment type="caution">
    <text evidence="2">The sequence shown here is derived from an EMBL/GenBank/DDBJ whole genome shotgun (WGS) entry which is preliminary data.</text>
</comment>
<evidence type="ECO:0000313" key="3">
    <source>
        <dbReference type="Proteomes" id="UP001519460"/>
    </source>
</evidence>
<evidence type="ECO:0000256" key="1">
    <source>
        <dbReference type="SAM" id="MobiDB-lite"/>
    </source>
</evidence>
<organism evidence="2 3">
    <name type="scientific">Batillaria attramentaria</name>
    <dbReference type="NCBI Taxonomy" id="370345"/>
    <lineage>
        <taxon>Eukaryota</taxon>
        <taxon>Metazoa</taxon>
        <taxon>Spiralia</taxon>
        <taxon>Lophotrochozoa</taxon>
        <taxon>Mollusca</taxon>
        <taxon>Gastropoda</taxon>
        <taxon>Caenogastropoda</taxon>
        <taxon>Sorbeoconcha</taxon>
        <taxon>Cerithioidea</taxon>
        <taxon>Batillariidae</taxon>
        <taxon>Batillaria</taxon>
    </lineage>
</organism>
<dbReference type="EMBL" id="JACVVK020000083">
    <property type="protein sequence ID" value="KAK7494445.1"/>
    <property type="molecule type" value="Genomic_DNA"/>
</dbReference>
<keyword evidence="3" id="KW-1185">Reference proteome</keyword>
<evidence type="ECO:0000313" key="2">
    <source>
        <dbReference type="EMBL" id="KAK7494445.1"/>
    </source>
</evidence>
<dbReference type="Proteomes" id="UP001519460">
    <property type="component" value="Unassembled WGS sequence"/>
</dbReference>
<name>A0ABD0L527_9CAEN</name>
<reference evidence="2 3" key="1">
    <citation type="journal article" date="2023" name="Sci. Data">
        <title>Genome assembly of the Korean intertidal mud-creeper Batillaria attramentaria.</title>
        <authorList>
            <person name="Patra A.K."/>
            <person name="Ho P.T."/>
            <person name="Jun S."/>
            <person name="Lee S.J."/>
            <person name="Kim Y."/>
            <person name="Won Y.J."/>
        </authorList>
    </citation>
    <scope>NUCLEOTIDE SEQUENCE [LARGE SCALE GENOMIC DNA]</scope>
    <source>
        <strain evidence="2">Wonlab-2016</strain>
    </source>
</reference>
<sequence length="82" mass="9189">MAPVARSQDPLFVVRWFNHPGPIQHLSLSGHHDVRCMNPGQQAIHIQAFVCKVCESGRQPRLPDDRSACPVGNDPDHRVDSR</sequence>
<feature type="region of interest" description="Disordered" evidence="1">
    <location>
        <begin position="62"/>
        <end position="82"/>
    </location>
</feature>